<dbReference type="GO" id="GO:0016705">
    <property type="term" value="F:oxidoreductase activity, acting on paired donors, with incorporation or reduction of molecular oxygen"/>
    <property type="evidence" value="ECO:0007669"/>
    <property type="project" value="InterPro"/>
</dbReference>
<dbReference type="PROSITE" id="PS00086">
    <property type="entry name" value="CYTOCHROME_P450"/>
    <property type="match status" value="1"/>
</dbReference>
<name>A3BDZ5_ORYSJ</name>
<dbReference type="InterPro" id="IPR036396">
    <property type="entry name" value="Cyt_P450_sf"/>
</dbReference>
<dbReference type="PANTHER" id="PTHR47955">
    <property type="entry name" value="CYTOCHROME P450 FAMILY 71 PROTEIN"/>
    <property type="match status" value="1"/>
</dbReference>
<keyword evidence="5 10" id="KW-0479">Metal-binding</keyword>
<keyword evidence="9 11" id="KW-0503">Monooxygenase</keyword>
<dbReference type="GO" id="GO:0020037">
    <property type="term" value="F:heme binding"/>
    <property type="evidence" value="ECO:0007669"/>
    <property type="project" value="InterPro"/>
</dbReference>
<dbReference type="PRINTS" id="PR00385">
    <property type="entry name" value="P450"/>
</dbReference>
<keyword evidence="7 11" id="KW-0560">Oxidoreductase</keyword>
<comment type="similarity">
    <text evidence="2 11">Belongs to the cytochrome P450 family.</text>
</comment>
<dbReference type="AlphaFoldDB" id="A3BDZ5"/>
<evidence type="ECO:0000256" key="3">
    <source>
        <dbReference type="ARBA" id="ARBA00022617"/>
    </source>
</evidence>
<keyword evidence="6 12" id="KW-1133">Transmembrane helix</keyword>
<dbReference type="EMBL" id="CM000143">
    <property type="protein sequence ID" value="EAZ37784.1"/>
    <property type="molecule type" value="Genomic_DNA"/>
</dbReference>
<keyword evidence="3 10" id="KW-0349">Heme</keyword>
<gene>
    <name evidence="13" type="ORF">OsJ_22119</name>
</gene>
<feature type="transmembrane region" description="Helical" evidence="12">
    <location>
        <begin position="12"/>
        <end position="29"/>
    </location>
</feature>
<organism evidence="13">
    <name type="scientific">Oryza sativa subsp. japonica</name>
    <name type="common">Rice</name>
    <dbReference type="NCBI Taxonomy" id="39947"/>
    <lineage>
        <taxon>Eukaryota</taxon>
        <taxon>Viridiplantae</taxon>
        <taxon>Streptophyta</taxon>
        <taxon>Embryophyta</taxon>
        <taxon>Tracheophyta</taxon>
        <taxon>Spermatophyta</taxon>
        <taxon>Magnoliopsida</taxon>
        <taxon>Liliopsida</taxon>
        <taxon>Poales</taxon>
        <taxon>Poaceae</taxon>
        <taxon>BOP clade</taxon>
        <taxon>Oryzoideae</taxon>
        <taxon>Oryzeae</taxon>
        <taxon>Oryzinae</taxon>
        <taxon>Oryza</taxon>
        <taxon>Oryza sativa</taxon>
    </lineage>
</organism>
<dbReference type="SUPFAM" id="SSF48264">
    <property type="entry name" value="Cytochrome P450"/>
    <property type="match status" value="1"/>
</dbReference>
<evidence type="ECO:0000256" key="11">
    <source>
        <dbReference type="RuleBase" id="RU000461"/>
    </source>
</evidence>
<accession>A3BDZ5</accession>
<dbReference type="Gene3D" id="1.10.630.10">
    <property type="entry name" value="Cytochrome P450"/>
    <property type="match status" value="1"/>
</dbReference>
<evidence type="ECO:0000313" key="13">
    <source>
        <dbReference type="EMBL" id="EAZ37784.1"/>
    </source>
</evidence>
<comment type="cofactor">
    <cofactor evidence="1 10">
        <name>heme</name>
        <dbReference type="ChEBI" id="CHEBI:30413"/>
    </cofactor>
</comment>
<evidence type="ECO:0000256" key="2">
    <source>
        <dbReference type="ARBA" id="ARBA00010617"/>
    </source>
</evidence>
<evidence type="ECO:0000256" key="6">
    <source>
        <dbReference type="ARBA" id="ARBA00022989"/>
    </source>
</evidence>
<dbReference type="InterPro" id="IPR017972">
    <property type="entry name" value="Cyt_P450_CS"/>
</dbReference>
<keyword evidence="4 12" id="KW-0812">Transmembrane</keyword>
<dbReference type="PANTHER" id="PTHR47955:SF21">
    <property type="entry name" value="OS06G0642300 PROTEIN"/>
    <property type="match status" value="1"/>
</dbReference>
<evidence type="ECO:0000256" key="8">
    <source>
        <dbReference type="ARBA" id="ARBA00023004"/>
    </source>
</evidence>
<dbReference type="GO" id="GO:0005506">
    <property type="term" value="F:iron ion binding"/>
    <property type="evidence" value="ECO:0007669"/>
    <property type="project" value="InterPro"/>
</dbReference>
<reference evidence="13" key="2">
    <citation type="submission" date="2008-12" db="EMBL/GenBank/DDBJ databases">
        <title>Improved gene annotation of the rice (Oryza sativa) genomes.</title>
        <authorList>
            <person name="Wang J."/>
            <person name="Li R."/>
            <person name="Fan W."/>
            <person name="Huang Q."/>
            <person name="Zhang J."/>
            <person name="Zhou Y."/>
            <person name="Hu Y."/>
            <person name="Zi S."/>
            <person name="Li J."/>
            <person name="Ni P."/>
            <person name="Zheng H."/>
            <person name="Zhang Y."/>
            <person name="Zhao M."/>
            <person name="Hao Q."/>
            <person name="McDermott J."/>
            <person name="Samudrala R."/>
            <person name="Kristiansen K."/>
            <person name="Wong G.K.-S."/>
        </authorList>
    </citation>
    <scope>NUCLEOTIDE SEQUENCE</scope>
</reference>
<protein>
    <recommendedName>
        <fullName evidence="14">Cytochrome P450</fullName>
    </recommendedName>
</protein>
<keyword evidence="12" id="KW-0472">Membrane</keyword>
<feature type="binding site" description="axial binding residue" evidence="10">
    <location>
        <position position="424"/>
    </location>
    <ligand>
        <name>heme</name>
        <dbReference type="ChEBI" id="CHEBI:30413"/>
    </ligand>
    <ligandPart>
        <name>Fe</name>
        <dbReference type="ChEBI" id="CHEBI:18248"/>
    </ligandPart>
</feature>
<reference evidence="13" key="1">
    <citation type="journal article" date="2005" name="PLoS Biol.">
        <title>The genomes of Oryza sativa: a history of duplications.</title>
        <authorList>
            <person name="Yu J."/>
            <person name="Wang J."/>
            <person name="Lin W."/>
            <person name="Li S."/>
            <person name="Li H."/>
            <person name="Zhou J."/>
            <person name="Ni P."/>
            <person name="Dong W."/>
            <person name="Hu S."/>
            <person name="Zeng C."/>
            <person name="Zhang J."/>
            <person name="Zhang Y."/>
            <person name="Li R."/>
            <person name="Xu Z."/>
            <person name="Li S."/>
            <person name="Li X."/>
            <person name="Zheng H."/>
            <person name="Cong L."/>
            <person name="Lin L."/>
            <person name="Yin J."/>
            <person name="Geng J."/>
            <person name="Li G."/>
            <person name="Shi J."/>
            <person name="Liu J."/>
            <person name="Lv H."/>
            <person name="Li J."/>
            <person name="Wang J."/>
            <person name="Deng Y."/>
            <person name="Ran L."/>
            <person name="Shi X."/>
            <person name="Wang X."/>
            <person name="Wu Q."/>
            <person name="Li C."/>
            <person name="Ren X."/>
            <person name="Wang J."/>
            <person name="Wang X."/>
            <person name="Li D."/>
            <person name="Liu D."/>
            <person name="Zhang X."/>
            <person name="Ji Z."/>
            <person name="Zhao W."/>
            <person name="Sun Y."/>
            <person name="Zhang Z."/>
            <person name="Bao J."/>
            <person name="Han Y."/>
            <person name="Dong L."/>
            <person name="Ji J."/>
            <person name="Chen P."/>
            <person name="Wu S."/>
            <person name="Liu J."/>
            <person name="Xiao Y."/>
            <person name="Bu D."/>
            <person name="Tan J."/>
            <person name="Yang L."/>
            <person name="Ye C."/>
            <person name="Zhang J."/>
            <person name="Xu J."/>
            <person name="Zhou Y."/>
            <person name="Yu Y."/>
            <person name="Zhang B."/>
            <person name="Zhuang S."/>
            <person name="Wei H."/>
            <person name="Liu B."/>
            <person name="Lei M."/>
            <person name="Yu H."/>
            <person name="Li Y."/>
            <person name="Xu H."/>
            <person name="Wei S."/>
            <person name="He X."/>
            <person name="Fang L."/>
            <person name="Zhang Z."/>
            <person name="Zhang Y."/>
            <person name="Huang X."/>
            <person name="Su Z."/>
            <person name="Tong W."/>
            <person name="Li J."/>
            <person name="Tong Z."/>
            <person name="Li S."/>
            <person name="Ye J."/>
            <person name="Wang L."/>
            <person name="Fang L."/>
            <person name="Lei T."/>
            <person name="Chen C."/>
            <person name="Chen H."/>
            <person name="Xu Z."/>
            <person name="Li H."/>
            <person name="Huang H."/>
            <person name="Zhang F."/>
            <person name="Xu H."/>
            <person name="Li N."/>
            <person name="Zhao C."/>
            <person name="Li S."/>
            <person name="Dong L."/>
            <person name="Huang Y."/>
            <person name="Li L."/>
            <person name="Xi Y."/>
            <person name="Qi Q."/>
            <person name="Li W."/>
            <person name="Zhang B."/>
            <person name="Hu W."/>
            <person name="Zhang Y."/>
            <person name="Tian X."/>
            <person name="Jiao Y."/>
            <person name="Liang X."/>
            <person name="Jin J."/>
            <person name="Gao L."/>
            <person name="Zheng W."/>
            <person name="Hao B."/>
            <person name="Liu S."/>
            <person name="Wang W."/>
            <person name="Yuan L."/>
            <person name="Cao M."/>
            <person name="McDermott J."/>
            <person name="Samudrala R."/>
            <person name="Wang J."/>
            <person name="Wong G.K."/>
            <person name="Yang H."/>
        </authorList>
    </citation>
    <scope>NUCLEOTIDE SEQUENCE [LARGE SCALE GENOMIC DNA]</scope>
</reference>
<evidence type="ECO:0000256" key="12">
    <source>
        <dbReference type="SAM" id="Phobius"/>
    </source>
</evidence>
<proteinExistence type="inferred from homology"/>
<evidence type="ECO:0000256" key="9">
    <source>
        <dbReference type="ARBA" id="ARBA00023033"/>
    </source>
</evidence>
<dbReference type="Proteomes" id="UP000007752">
    <property type="component" value="Chromosome 6"/>
</dbReference>
<dbReference type="CDD" id="cd11072">
    <property type="entry name" value="CYP71-like"/>
    <property type="match status" value="1"/>
</dbReference>
<dbReference type="InterPro" id="IPR001128">
    <property type="entry name" value="Cyt_P450"/>
</dbReference>
<evidence type="ECO:0000256" key="4">
    <source>
        <dbReference type="ARBA" id="ARBA00022692"/>
    </source>
</evidence>
<evidence type="ECO:0000256" key="7">
    <source>
        <dbReference type="ARBA" id="ARBA00023002"/>
    </source>
</evidence>
<sequence>MAAELVHLLRYLFSVPMLFFIVPLLFLVCSPRRRRGRGSCRLPPSPWALPVVGHLHHLAGALQHRAMRDIARRHGPLVLLRLGRLPVVVASSADAARKVNRKNDVAFAGRPVNRINRVVFPKDSKVFNARRVHSFRSVREEEAGRMLRAVASAAAQTTVNLSELMSAYAADSSARAMIGRRLKDRDTFLAMVERGIKLFGEQSLPNLYPSSRLAVLLSTMPRRMKRHRERMTAYLDAIIEEHQESRASREDDEDLLDVLLRIQREGDLEVSRESIRSTIGDMFIGGSEPPAITLQWIMAELIRNPEVMQKVQDEVRQLLVGQHRVTEESLSKLGYMNLVIKETLRLHPPGPRLLLRVCRTTCQVLGFDVPKGTMVLVNMWAINRDPKYWSQAEEFIPERFENAGINFKGTNFEYMPFGAGRRMCPGMAFGLATLELALASLLYHFDWKLPDGVEIDMKEQSGVTTRRVHDLMLVPIIRVPLPV</sequence>
<dbReference type="FunFam" id="1.10.630.10:FF:000126">
    <property type="entry name" value="Predicted protein"/>
    <property type="match status" value="1"/>
</dbReference>
<dbReference type="Pfam" id="PF00067">
    <property type="entry name" value="p450"/>
    <property type="match status" value="1"/>
</dbReference>
<evidence type="ECO:0000256" key="10">
    <source>
        <dbReference type="PIRSR" id="PIRSR602401-1"/>
    </source>
</evidence>
<dbReference type="PRINTS" id="PR00463">
    <property type="entry name" value="EP450I"/>
</dbReference>
<dbReference type="GO" id="GO:0004497">
    <property type="term" value="F:monooxygenase activity"/>
    <property type="evidence" value="ECO:0007669"/>
    <property type="project" value="UniProtKB-KW"/>
</dbReference>
<evidence type="ECO:0008006" key="14">
    <source>
        <dbReference type="Google" id="ProtNLM"/>
    </source>
</evidence>
<evidence type="ECO:0000256" key="5">
    <source>
        <dbReference type="ARBA" id="ARBA00022723"/>
    </source>
</evidence>
<dbReference type="InterPro" id="IPR002401">
    <property type="entry name" value="Cyt_P450_E_grp-I"/>
</dbReference>
<evidence type="ECO:0000256" key="1">
    <source>
        <dbReference type="ARBA" id="ARBA00001971"/>
    </source>
</evidence>
<keyword evidence="8 10" id="KW-0408">Iron</keyword>